<evidence type="ECO:0000256" key="1">
    <source>
        <dbReference type="ARBA" id="ARBA00005189"/>
    </source>
</evidence>
<sequence length="428" mass="43438">MTTTPWLGGADADTALTLSGSPLSYGALREQVAGHVLAPGDIVRADYVDDTAVLVTVLAALAQGRPVLVSDPLNPAPLPGAVQPSTGLLLMTSGSSGRSRAVARTAASWFDSFAPFTAATGLRSTDIVALTGPLHVSMHLFAALHTLWLGAELRGAVSDSTLGAAAGADAGPTAAHCTPAVLRRLLSAEALPARLIVAGAALQGAGRAAAEARGSRVTEYYGAAELSFVAVSGRAGRLRPFPGVEIEQRDAGVAWVRSPYLSLGYAATAHGRVAGGALRRDDRGFASVGDLVELAPDGTVAVRGRADTAVTTAGSTVLSEDIERALEGIAGLGSVAVLAEPHPVLGEIVVAVLERTPALEQGQTAVVRTAAAALLNPVERPRRWLLVDALPRTASGKLAKGVLRAGLDSGAIPFADLLASDHGAATDV</sequence>
<dbReference type="InterPro" id="IPR045851">
    <property type="entry name" value="AMP-bd_C_sf"/>
</dbReference>
<accession>A0A0Y0MQQ2</accession>
<dbReference type="AlphaFoldDB" id="A0A0Y0MQQ2"/>
<dbReference type="Proteomes" id="UP000058305">
    <property type="component" value="Chromosome"/>
</dbReference>
<evidence type="ECO:0000256" key="4">
    <source>
        <dbReference type="ARBA" id="ARBA00026121"/>
    </source>
</evidence>
<keyword evidence="7" id="KW-1185">Reference proteome</keyword>
<dbReference type="GO" id="GO:0004467">
    <property type="term" value="F:long-chain fatty acid-CoA ligase activity"/>
    <property type="evidence" value="ECO:0007669"/>
    <property type="project" value="UniProtKB-EC"/>
</dbReference>
<dbReference type="KEGG" id="mvd:AWU67_03455"/>
<evidence type="ECO:0000259" key="5">
    <source>
        <dbReference type="Pfam" id="PF13193"/>
    </source>
</evidence>
<dbReference type="Gene3D" id="3.40.50.12780">
    <property type="entry name" value="N-terminal domain of ligase-like"/>
    <property type="match status" value="1"/>
</dbReference>
<dbReference type="PANTHER" id="PTHR43767">
    <property type="entry name" value="LONG-CHAIN-FATTY-ACID--COA LIGASE"/>
    <property type="match status" value="1"/>
</dbReference>
<dbReference type="SUPFAM" id="SSF56801">
    <property type="entry name" value="Acetyl-CoA synthetase-like"/>
    <property type="match status" value="1"/>
</dbReference>
<evidence type="ECO:0000313" key="7">
    <source>
        <dbReference type="Proteomes" id="UP000058305"/>
    </source>
</evidence>
<gene>
    <name evidence="6" type="ORF">AWU67_03455</name>
</gene>
<evidence type="ECO:0000256" key="2">
    <source>
        <dbReference type="ARBA" id="ARBA00022598"/>
    </source>
</evidence>
<evidence type="ECO:0000313" key="6">
    <source>
        <dbReference type="EMBL" id="AMB58073.1"/>
    </source>
</evidence>
<dbReference type="InterPro" id="IPR042099">
    <property type="entry name" value="ANL_N_sf"/>
</dbReference>
<dbReference type="Gene3D" id="3.30.300.30">
    <property type="match status" value="1"/>
</dbReference>
<dbReference type="InterPro" id="IPR020845">
    <property type="entry name" value="AMP-binding_CS"/>
</dbReference>
<evidence type="ECO:0000256" key="3">
    <source>
        <dbReference type="ARBA" id="ARBA00023136"/>
    </source>
</evidence>
<dbReference type="RefSeq" id="WP_067226768.1">
    <property type="nucleotide sequence ID" value="NZ_CP014145.1"/>
</dbReference>
<dbReference type="EC" id="6.2.1.3" evidence="4"/>
<feature type="domain" description="AMP-binding enzyme C-terminal" evidence="5">
    <location>
        <begin position="322"/>
        <end position="397"/>
    </location>
</feature>
<comment type="pathway">
    <text evidence="1">Lipid metabolism.</text>
</comment>
<keyword evidence="2" id="KW-0436">Ligase</keyword>
<dbReference type="EMBL" id="CP014145">
    <property type="protein sequence ID" value="AMB58073.1"/>
    <property type="molecule type" value="Genomic_DNA"/>
</dbReference>
<proteinExistence type="predicted"/>
<protein>
    <recommendedName>
        <fullName evidence="4">long-chain-fatty-acid--CoA ligase</fullName>
        <ecNumber evidence="4">6.2.1.3</ecNumber>
    </recommendedName>
</protein>
<dbReference type="InterPro" id="IPR025110">
    <property type="entry name" value="AMP-bd_C"/>
</dbReference>
<dbReference type="InterPro" id="IPR050237">
    <property type="entry name" value="ATP-dep_AMP-bd_enzyme"/>
</dbReference>
<organism evidence="6 7">
    <name type="scientific">Microterricola viridarii</name>
    <dbReference type="NCBI Taxonomy" id="412690"/>
    <lineage>
        <taxon>Bacteria</taxon>
        <taxon>Bacillati</taxon>
        <taxon>Actinomycetota</taxon>
        <taxon>Actinomycetes</taxon>
        <taxon>Micrococcales</taxon>
        <taxon>Microbacteriaceae</taxon>
        <taxon>Microterricola</taxon>
    </lineage>
</organism>
<name>A0A0Y0MQQ2_9MICO</name>
<dbReference type="Pfam" id="PF13193">
    <property type="entry name" value="AMP-binding_C"/>
    <property type="match status" value="1"/>
</dbReference>
<keyword evidence="3" id="KW-0472">Membrane</keyword>
<reference evidence="7" key="2">
    <citation type="submission" date="2016-01" db="EMBL/GenBank/DDBJ databases">
        <title>First complete genome sequence of a species in the genus Microterricola, an extremophilic cold active enzyme producing strain ERGS5:02 isolated from Sikkim Himalaya.</title>
        <authorList>
            <person name="Kumar R."/>
            <person name="Singh D."/>
            <person name="Swarnkar M.K."/>
        </authorList>
    </citation>
    <scope>NUCLEOTIDE SEQUENCE [LARGE SCALE GENOMIC DNA]</scope>
    <source>
        <strain evidence="7">ERGS5:02</strain>
    </source>
</reference>
<dbReference type="OrthoDB" id="5240965at2"/>
<dbReference type="PROSITE" id="PS00455">
    <property type="entry name" value="AMP_BINDING"/>
    <property type="match status" value="1"/>
</dbReference>
<reference evidence="6 7" key="1">
    <citation type="journal article" date="2016" name="J. Biotechnol.">
        <title>First complete genome sequence of a species in the genus Microterricola, an extremophilic cold active enzyme producing bacterial strain ERGS5:02 isolated from Sikkim Himalaya.</title>
        <authorList>
            <person name="Himanshu"/>
            <person name="Swarnkar M.K."/>
            <person name="Singh D."/>
            <person name="Kumar R."/>
        </authorList>
    </citation>
    <scope>NUCLEOTIDE SEQUENCE [LARGE SCALE GENOMIC DNA]</scope>
    <source>
        <strain evidence="6 7">ERGS5:02</strain>
    </source>
</reference>
<dbReference type="PANTHER" id="PTHR43767:SF8">
    <property type="entry name" value="LONG-CHAIN-FATTY-ACID--COA LIGASE"/>
    <property type="match status" value="1"/>
</dbReference>